<comment type="pathway">
    <text evidence="1 15">Amino-acid biosynthesis; L-lysine biosynthesis via DAP pathway; LL-2,6-diaminopimelate from (S)-tetrahydrodipicolinate (succinylase route): step 3/3.</text>
</comment>
<organism evidence="17 18">
    <name type="scientific">Alkalimonas cellulosilytica</name>
    <dbReference type="NCBI Taxonomy" id="3058395"/>
    <lineage>
        <taxon>Bacteria</taxon>
        <taxon>Pseudomonadati</taxon>
        <taxon>Pseudomonadota</taxon>
        <taxon>Gammaproteobacteria</taxon>
        <taxon>Alkalimonas</taxon>
    </lineage>
</organism>
<comment type="function">
    <text evidence="15">Catalyzes the hydrolysis of N-succinyl-L,L-diaminopimelic acid (SDAP), forming succinate and LL-2,6-diaminopimelate (DAP), an intermediate involved in the bacterial biosynthesis of lysine and meso-diaminopimelic acid, an essential component of bacterial cell walls.</text>
</comment>
<dbReference type="EC" id="3.5.1.18" evidence="4 15"/>
<dbReference type="Gene3D" id="3.40.630.10">
    <property type="entry name" value="Zn peptidases"/>
    <property type="match status" value="2"/>
</dbReference>
<evidence type="ECO:0000256" key="1">
    <source>
        <dbReference type="ARBA" id="ARBA00005130"/>
    </source>
</evidence>
<comment type="similarity">
    <text evidence="2 15">Belongs to the peptidase M20A family. DapE subfamily.</text>
</comment>
<protein>
    <recommendedName>
        <fullName evidence="5 15">Succinyl-diaminopimelate desuccinylase</fullName>
        <shortName evidence="15">SDAP desuccinylase</shortName>
        <ecNumber evidence="4 15">3.5.1.18</ecNumber>
    </recommendedName>
    <alternativeName>
        <fullName evidence="13 15">N-succinyl-LL-2,6-diaminoheptanedioate amidohydrolase</fullName>
    </alternativeName>
</protein>
<evidence type="ECO:0000313" key="18">
    <source>
        <dbReference type="Proteomes" id="UP001336314"/>
    </source>
</evidence>
<comment type="caution">
    <text evidence="17">The sequence shown here is derived from an EMBL/GenBank/DDBJ whole genome shotgun (WGS) entry which is preliminary data.</text>
</comment>
<keyword evidence="6 15" id="KW-0028">Amino-acid biosynthesis</keyword>
<dbReference type="InterPro" id="IPR036264">
    <property type="entry name" value="Bact_exopeptidase_dim_dom"/>
</dbReference>
<dbReference type="PANTHER" id="PTHR43808">
    <property type="entry name" value="ACETYLORNITHINE DEACETYLASE"/>
    <property type="match status" value="1"/>
</dbReference>
<dbReference type="Pfam" id="PF07687">
    <property type="entry name" value="M20_dimer"/>
    <property type="match status" value="1"/>
</dbReference>
<evidence type="ECO:0000256" key="6">
    <source>
        <dbReference type="ARBA" id="ARBA00022605"/>
    </source>
</evidence>
<dbReference type="CDD" id="cd03891">
    <property type="entry name" value="M20_DapE_proteobac"/>
    <property type="match status" value="1"/>
</dbReference>
<reference evidence="17 18" key="1">
    <citation type="submission" date="2023-07" db="EMBL/GenBank/DDBJ databases">
        <title>Alkalimonas sp., MEB108 novel, alkaliphilic bacterium isolated from Lonar Lake, India.</title>
        <authorList>
            <person name="Joshi A."/>
            <person name="Thite S."/>
        </authorList>
    </citation>
    <scope>NUCLEOTIDE SEQUENCE [LARGE SCALE GENOMIC DNA]</scope>
    <source>
        <strain evidence="17 18">MEB108</strain>
    </source>
</reference>
<comment type="cofactor">
    <cofactor evidence="15">
        <name>Zn(2+)</name>
        <dbReference type="ChEBI" id="CHEBI:29105"/>
    </cofactor>
    <cofactor evidence="15">
        <name>Co(2+)</name>
        <dbReference type="ChEBI" id="CHEBI:48828"/>
    </cofactor>
    <text evidence="15">Binds 2 Zn(2+) or Co(2+) ions per subunit.</text>
</comment>
<keyword evidence="12 15" id="KW-0170">Cobalt</keyword>
<dbReference type="PANTHER" id="PTHR43808:SF31">
    <property type="entry name" value="N-ACETYL-L-CITRULLINE DEACETYLASE"/>
    <property type="match status" value="1"/>
</dbReference>
<accession>A0ABU7J5U9</accession>
<feature type="domain" description="Peptidase M20 dimerisation" evidence="16">
    <location>
        <begin position="178"/>
        <end position="285"/>
    </location>
</feature>
<dbReference type="EMBL" id="JAUHLI010000006">
    <property type="protein sequence ID" value="MEE2001310.1"/>
    <property type="molecule type" value="Genomic_DNA"/>
</dbReference>
<evidence type="ECO:0000256" key="4">
    <source>
        <dbReference type="ARBA" id="ARBA00011921"/>
    </source>
</evidence>
<evidence type="ECO:0000256" key="5">
    <source>
        <dbReference type="ARBA" id="ARBA00022391"/>
    </source>
</evidence>
<evidence type="ECO:0000256" key="15">
    <source>
        <dbReference type="HAMAP-Rule" id="MF_01690"/>
    </source>
</evidence>
<feature type="binding site" evidence="15">
    <location>
        <position position="351"/>
    </location>
    <ligand>
        <name>Zn(2+)</name>
        <dbReference type="ChEBI" id="CHEBI:29105"/>
        <label>2</label>
    </ligand>
</feature>
<gene>
    <name evidence="15 17" type="primary">dapE</name>
    <name evidence="17" type="ORF">QWY20_07580</name>
</gene>
<evidence type="ECO:0000256" key="12">
    <source>
        <dbReference type="ARBA" id="ARBA00023285"/>
    </source>
</evidence>
<keyword evidence="8 15" id="KW-0378">Hydrolase</keyword>
<keyword evidence="18" id="KW-1185">Reference proteome</keyword>
<dbReference type="InterPro" id="IPR011650">
    <property type="entry name" value="Peptidase_M20_dimer"/>
</dbReference>
<feature type="binding site" evidence="15">
    <location>
        <position position="102"/>
    </location>
    <ligand>
        <name>Zn(2+)</name>
        <dbReference type="ChEBI" id="CHEBI:29105"/>
        <label>1</label>
    </ligand>
</feature>
<evidence type="ECO:0000256" key="14">
    <source>
        <dbReference type="ARBA" id="ARBA00051301"/>
    </source>
</evidence>
<dbReference type="Pfam" id="PF01546">
    <property type="entry name" value="Peptidase_M20"/>
    <property type="match status" value="1"/>
</dbReference>
<feature type="binding site" evidence="15">
    <location>
        <position position="165"/>
    </location>
    <ligand>
        <name>Zn(2+)</name>
        <dbReference type="ChEBI" id="CHEBI:29105"/>
        <label>1</label>
    </ligand>
</feature>
<evidence type="ECO:0000256" key="7">
    <source>
        <dbReference type="ARBA" id="ARBA00022723"/>
    </source>
</evidence>
<feature type="binding site" evidence="15">
    <location>
        <position position="137"/>
    </location>
    <ligand>
        <name>Zn(2+)</name>
        <dbReference type="ChEBI" id="CHEBI:29105"/>
        <label>2</label>
    </ligand>
</feature>
<evidence type="ECO:0000256" key="10">
    <source>
        <dbReference type="ARBA" id="ARBA00022915"/>
    </source>
</evidence>
<dbReference type="SUPFAM" id="SSF53187">
    <property type="entry name" value="Zn-dependent exopeptidases"/>
    <property type="match status" value="1"/>
</dbReference>
<evidence type="ECO:0000256" key="8">
    <source>
        <dbReference type="ARBA" id="ARBA00022801"/>
    </source>
</evidence>
<dbReference type="InterPro" id="IPR001261">
    <property type="entry name" value="ArgE/DapE_CS"/>
</dbReference>
<dbReference type="GO" id="GO:0009014">
    <property type="term" value="F:succinyl-diaminopimelate desuccinylase activity"/>
    <property type="evidence" value="ECO:0007669"/>
    <property type="project" value="UniProtKB-EC"/>
</dbReference>
<comment type="subunit">
    <text evidence="3 15">Homodimer.</text>
</comment>
<keyword evidence="10 15" id="KW-0220">Diaminopimelate biosynthesis</keyword>
<feature type="active site" evidence="15">
    <location>
        <position position="71"/>
    </location>
</feature>
<dbReference type="NCBIfam" id="NF009557">
    <property type="entry name" value="PRK13009.1"/>
    <property type="match status" value="1"/>
</dbReference>
<dbReference type="PROSITE" id="PS00759">
    <property type="entry name" value="ARGE_DAPE_CPG2_2"/>
    <property type="match status" value="1"/>
</dbReference>
<dbReference type="NCBIfam" id="TIGR01246">
    <property type="entry name" value="dapE_proteo"/>
    <property type="match status" value="1"/>
</dbReference>
<evidence type="ECO:0000256" key="2">
    <source>
        <dbReference type="ARBA" id="ARBA00006746"/>
    </source>
</evidence>
<keyword evidence="7 15" id="KW-0479">Metal-binding</keyword>
<evidence type="ECO:0000313" key="17">
    <source>
        <dbReference type="EMBL" id="MEE2001310.1"/>
    </source>
</evidence>
<dbReference type="Proteomes" id="UP001336314">
    <property type="component" value="Unassembled WGS sequence"/>
</dbReference>
<dbReference type="SUPFAM" id="SSF55031">
    <property type="entry name" value="Bacterial exopeptidase dimerisation domain"/>
    <property type="match status" value="1"/>
</dbReference>
<evidence type="ECO:0000259" key="16">
    <source>
        <dbReference type="Pfam" id="PF07687"/>
    </source>
</evidence>
<dbReference type="RefSeq" id="WP_330128410.1">
    <property type="nucleotide sequence ID" value="NZ_JAUHLI010000006.1"/>
</dbReference>
<evidence type="ECO:0000256" key="11">
    <source>
        <dbReference type="ARBA" id="ARBA00023154"/>
    </source>
</evidence>
<evidence type="ECO:0000256" key="3">
    <source>
        <dbReference type="ARBA" id="ARBA00011738"/>
    </source>
</evidence>
<evidence type="ECO:0000256" key="13">
    <source>
        <dbReference type="ARBA" id="ARBA00031891"/>
    </source>
</evidence>
<comment type="catalytic activity">
    <reaction evidence="14 15">
        <text>N-succinyl-(2S,6S)-2,6-diaminopimelate + H2O = (2S,6S)-2,6-diaminopimelate + succinate</text>
        <dbReference type="Rhea" id="RHEA:22608"/>
        <dbReference type="ChEBI" id="CHEBI:15377"/>
        <dbReference type="ChEBI" id="CHEBI:30031"/>
        <dbReference type="ChEBI" id="CHEBI:57609"/>
        <dbReference type="ChEBI" id="CHEBI:58087"/>
        <dbReference type="EC" id="3.5.1.18"/>
    </reaction>
</comment>
<dbReference type="InterPro" id="IPR005941">
    <property type="entry name" value="DapE_proteobac"/>
</dbReference>
<sequence length="378" mass="41197">MSERSAVVQLAMELMARPSITPEDAGCQQLMAERLAPLGFNIESMFFEDTLNLWARKGTGKPVFCFAGHTDVVPPGPEDRWHTPPFEPTLIDGTLYGRGAADMKGSLAAMIVATERFLARKPQLSGDIAFLITSDEEGPFINGTKRVIETLEARQEKIRWCVVGEPSSSRQVGDVIKNGRRGSLSGTLLVKGVQGHVAYPQLADNPVHKALSALAELAEQQWDQGNAFFPATSFQISNIHAGSGTTNVIPGELQVLFNFRFSTEVTADQLRQRVYAILDKHALNYQLDWVLNGEPFLTQSGKLVESAVQAVKQVQGFAPKLETSGGTSDGRFIAPTGAEVIELGPCNATIHKVNECVLAADLDRLAEMYELILEQSLT</sequence>
<name>A0ABU7J5U9_9GAMM</name>
<evidence type="ECO:0000256" key="9">
    <source>
        <dbReference type="ARBA" id="ARBA00022833"/>
    </source>
</evidence>
<feature type="active site" description="Proton acceptor" evidence="15">
    <location>
        <position position="136"/>
    </location>
</feature>
<dbReference type="InterPro" id="IPR002933">
    <property type="entry name" value="Peptidase_M20"/>
</dbReference>
<keyword evidence="9 15" id="KW-0862">Zinc</keyword>
<feature type="binding site" evidence="15">
    <location>
        <position position="102"/>
    </location>
    <ligand>
        <name>Zn(2+)</name>
        <dbReference type="ChEBI" id="CHEBI:29105"/>
        <label>2</label>
    </ligand>
</feature>
<proteinExistence type="inferred from homology"/>
<dbReference type="InterPro" id="IPR050072">
    <property type="entry name" value="Peptidase_M20A"/>
</dbReference>
<feature type="binding site" evidence="15">
    <location>
        <position position="69"/>
    </location>
    <ligand>
        <name>Zn(2+)</name>
        <dbReference type="ChEBI" id="CHEBI:29105"/>
        <label>1</label>
    </ligand>
</feature>
<dbReference type="HAMAP" id="MF_01690">
    <property type="entry name" value="DapE"/>
    <property type="match status" value="1"/>
</dbReference>
<keyword evidence="11 15" id="KW-0457">Lysine biosynthesis</keyword>